<evidence type="ECO:0008006" key="3">
    <source>
        <dbReference type="Google" id="ProtNLM"/>
    </source>
</evidence>
<name>A0A2P4X070_9STRA</name>
<gene>
    <name evidence="1" type="ORF">PHPALM_36345</name>
</gene>
<dbReference type="EMBL" id="NCKW01020127">
    <property type="protein sequence ID" value="POM58940.1"/>
    <property type="molecule type" value="Genomic_DNA"/>
</dbReference>
<accession>A0A2P4X070</accession>
<reference evidence="1 2" key="1">
    <citation type="journal article" date="2017" name="Genome Biol. Evol.">
        <title>Phytophthora megakarya and P. palmivora, closely related causal agents of cacao black pod rot, underwent increases in genome sizes and gene numbers by different mechanisms.</title>
        <authorList>
            <person name="Ali S.S."/>
            <person name="Shao J."/>
            <person name="Lary D.J."/>
            <person name="Kronmiller B."/>
            <person name="Shen D."/>
            <person name="Strem M.D."/>
            <person name="Amoako-Attah I."/>
            <person name="Akrofi A.Y."/>
            <person name="Begoude B.A."/>
            <person name="Ten Hoopen G.M."/>
            <person name="Coulibaly K."/>
            <person name="Kebe B.I."/>
            <person name="Melnick R.L."/>
            <person name="Guiltinan M.J."/>
            <person name="Tyler B.M."/>
            <person name="Meinhardt L.W."/>
            <person name="Bailey B.A."/>
        </authorList>
    </citation>
    <scope>NUCLEOTIDE SEQUENCE [LARGE SCALE GENOMIC DNA]</scope>
    <source>
        <strain evidence="2">sbr112.9</strain>
    </source>
</reference>
<dbReference type="AlphaFoldDB" id="A0A2P4X070"/>
<dbReference type="OrthoDB" id="126917at2759"/>
<proteinExistence type="predicted"/>
<dbReference type="Proteomes" id="UP000237271">
    <property type="component" value="Unassembled WGS sequence"/>
</dbReference>
<comment type="caution">
    <text evidence="1">The sequence shown here is derived from an EMBL/GenBank/DDBJ whole genome shotgun (WGS) entry which is preliminary data.</text>
</comment>
<protein>
    <recommendedName>
        <fullName evidence="3">ATP-binding cassette (ABC) Superfamily</fullName>
    </recommendedName>
</protein>
<sequence>MKTCRNYCYKARRPWLSYLGSSHRERVCPLFDSESDKAEQEGVITDPEEISNDLEEQQERCQAAQLQGASEVTKPYSLVYPRSGSPTFLENLRAPRSRNHGRASRGVYVRFLVRNEPLFVEDIEAARCVQLAPHRIPLKEFTSLRKKPEDRSGLSPVWEYAWVQPENTPTQSQAEDMFWRLVSLRTSHSWVEELRENRLLSCVSDQRDLRIEFAHLVAKRQLHSVMEGLRQQSKSSAQDERGYGSVNLGTVQLKGERSSGLLTPRPLSLIPDLNSLRAVNPEPAFQLPCVLRLKIAE</sequence>
<evidence type="ECO:0000313" key="1">
    <source>
        <dbReference type="EMBL" id="POM58940.1"/>
    </source>
</evidence>
<organism evidence="1 2">
    <name type="scientific">Phytophthora palmivora</name>
    <dbReference type="NCBI Taxonomy" id="4796"/>
    <lineage>
        <taxon>Eukaryota</taxon>
        <taxon>Sar</taxon>
        <taxon>Stramenopiles</taxon>
        <taxon>Oomycota</taxon>
        <taxon>Peronosporomycetes</taxon>
        <taxon>Peronosporales</taxon>
        <taxon>Peronosporaceae</taxon>
        <taxon>Phytophthora</taxon>
    </lineage>
</organism>
<evidence type="ECO:0000313" key="2">
    <source>
        <dbReference type="Proteomes" id="UP000237271"/>
    </source>
</evidence>
<keyword evidence="2" id="KW-1185">Reference proteome</keyword>